<accession>A0A1H3MIN3</accession>
<dbReference type="GO" id="GO:0009279">
    <property type="term" value="C:cell outer membrane"/>
    <property type="evidence" value="ECO:0007669"/>
    <property type="project" value="UniProtKB-SubCell"/>
</dbReference>
<sequence>MKIISKFISVSAVSAMVLLAGCTDPGLVNPDDPNRKAKEGALIGAAAGALIGGLTQSDGKKGAFRGAIVGAGLGGLTGAALDQQERDLRAKLGNDAKIVNTGERLIVTMPQDILFATDSASLRPDLTSDIRAVASSLNTYGESTVQVVGHTDNTGDAGYNQSLSLRRAQAVTAILASEGVNSFRMQAVGRGEDMPLATNLTPEGRQLNRRVEIVITPSV</sequence>
<feature type="domain" description="OmpA-like" evidence="6">
    <location>
        <begin position="102"/>
        <end position="219"/>
    </location>
</feature>
<evidence type="ECO:0000256" key="2">
    <source>
        <dbReference type="ARBA" id="ARBA00023136"/>
    </source>
</evidence>
<gene>
    <name evidence="7" type="ORF">SAMN05444486_103608</name>
</gene>
<dbReference type="STRING" id="576131.SAMN05444486_103608"/>
<dbReference type="InterPro" id="IPR050330">
    <property type="entry name" value="Bact_OuterMem_StrucFunc"/>
</dbReference>
<keyword evidence="2 4" id="KW-0472">Membrane</keyword>
<evidence type="ECO:0000313" key="7">
    <source>
        <dbReference type="EMBL" id="SDY75945.1"/>
    </source>
</evidence>
<feature type="signal peptide" evidence="5">
    <location>
        <begin position="1"/>
        <end position="20"/>
    </location>
</feature>
<evidence type="ECO:0000256" key="4">
    <source>
        <dbReference type="PROSITE-ProRule" id="PRU00473"/>
    </source>
</evidence>
<dbReference type="EMBL" id="FNPR01000003">
    <property type="protein sequence ID" value="SDY75945.1"/>
    <property type="molecule type" value="Genomic_DNA"/>
</dbReference>
<evidence type="ECO:0000256" key="3">
    <source>
        <dbReference type="ARBA" id="ARBA00023237"/>
    </source>
</evidence>
<feature type="chain" id="PRO_5011696593" evidence="5">
    <location>
        <begin position="21"/>
        <end position="219"/>
    </location>
</feature>
<comment type="subcellular location">
    <subcellularLocation>
        <location evidence="1">Cell outer membrane</location>
    </subcellularLocation>
</comment>
<dbReference type="OrthoDB" id="9782229at2"/>
<dbReference type="Gene3D" id="3.30.1330.60">
    <property type="entry name" value="OmpA-like domain"/>
    <property type="match status" value="1"/>
</dbReference>
<keyword evidence="8" id="KW-1185">Reference proteome</keyword>
<keyword evidence="5" id="KW-0732">Signal</keyword>
<organism evidence="7 8">
    <name type="scientific">Lentibacter algarum</name>
    <dbReference type="NCBI Taxonomy" id="576131"/>
    <lineage>
        <taxon>Bacteria</taxon>
        <taxon>Pseudomonadati</taxon>
        <taxon>Pseudomonadota</taxon>
        <taxon>Alphaproteobacteria</taxon>
        <taxon>Rhodobacterales</taxon>
        <taxon>Roseobacteraceae</taxon>
        <taxon>Lentibacter</taxon>
    </lineage>
</organism>
<evidence type="ECO:0000256" key="5">
    <source>
        <dbReference type="SAM" id="SignalP"/>
    </source>
</evidence>
<keyword evidence="3" id="KW-0998">Cell outer membrane</keyword>
<reference evidence="7 8" key="1">
    <citation type="submission" date="2016-10" db="EMBL/GenBank/DDBJ databases">
        <authorList>
            <person name="de Groot N.N."/>
        </authorList>
    </citation>
    <scope>NUCLEOTIDE SEQUENCE [LARGE SCALE GENOMIC DNA]</scope>
    <source>
        <strain evidence="7 8">DSM 24677</strain>
    </source>
</reference>
<dbReference type="InterPro" id="IPR006665">
    <property type="entry name" value="OmpA-like"/>
</dbReference>
<dbReference type="PRINTS" id="PR01021">
    <property type="entry name" value="OMPADOMAIN"/>
</dbReference>
<dbReference type="Pfam" id="PF00691">
    <property type="entry name" value="OmpA"/>
    <property type="match status" value="1"/>
</dbReference>
<dbReference type="SUPFAM" id="SSF103088">
    <property type="entry name" value="OmpA-like"/>
    <property type="match status" value="1"/>
</dbReference>
<dbReference type="InterPro" id="IPR006664">
    <property type="entry name" value="OMP_bac"/>
</dbReference>
<dbReference type="Proteomes" id="UP000199026">
    <property type="component" value="Unassembled WGS sequence"/>
</dbReference>
<dbReference type="PRINTS" id="PR01023">
    <property type="entry name" value="NAFLGMOTY"/>
</dbReference>
<dbReference type="InterPro" id="IPR036737">
    <property type="entry name" value="OmpA-like_sf"/>
</dbReference>
<dbReference type="PROSITE" id="PS51123">
    <property type="entry name" value="OMPA_2"/>
    <property type="match status" value="1"/>
</dbReference>
<evidence type="ECO:0000313" key="8">
    <source>
        <dbReference type="Proteomes" id="UP000199026"/>
    </source>
</evidence>
<evidence type="ECO:0000256" key="1">
    <source>
        <dbReference type="ARBA" id="ARBA00004442"/>
    </source>
</evidence>
<name>A0A1H3MIN3_9RHOB</name>
<dbReference type="InterPro" id="IPR027367">
    <property type="entry name" value="Gly-zipper_YMGG"/>
</dbReference>
<dbReference type="PANTHER" id="PTHR30329:SF21">
    <property type="entry name" value="LIPOPROTEIN YIAD-RELATED"/>
    <property type="match status" value="1"/>
</dbReference>
<dbReference type="GeneID" id="78125551"/>
<dbReference type="AlphaFoldDB" id="A0A1H3MIN3"/>
<evidence type="ECO:0000259" key="6">
    <source>
        <dbReference type="PROSITE" id="PS51123"/>
    </source>
</evidence>
<dbReference type="PROSITE" id="PS51257">
    <property type="entry name" value="PROKAR_LIPOPROTEIN"/>
    <property type="match status" value="1"/>
</dbReference>
<dbReference type="RefSeq" id="WP_089893735.1">
    <property type="nucleotide sequence ID" value="NZ_CALJFH010000001.1"/>
</dbReference>
<dbReference type="PANTHER" id="PTHR30329">
    <property type="entry name" value="STATOR ELEMENT OF FLAGELLAR MOTOR COMPLEX"/>
    <property type="match status" value="1"/>
</dbReference>
<proteinExistence type="predicted"/>
<dbReference type="Pfam" id="PF13441">
    <property type="entry name" value="Gly-zipper_YMGG"/>
    <property type="match status" value="1"/>
</dbReference>
<dbReference type="CDD" id="cd07185">
    <property type="entry name" value="OmpA_C-like"/>
    <property type="match status" value="1"/>
</dbReference>
<protein>
    <submittedName>
        <fullName evidence="7">Outer membrane protein OmpA</fullName>
    </submittedName>
</protein>